<dbReference type="InParanoid" id="A0A2J6SUG9"/>
<feature type="region of interest" description="Disordered" evidence="1">
    <location>
        <begin position="1"/>
        <end position="22"/>
    </location>
</feature>
<evidence type="ECO:0000256" key="1">
    <source>
        <dbReference type="SAM" id="MobiDB-lite"/>
    </source>
</evidence>
<dbReference type="Proteomes" id="UP000235371">
    <property type="component" value="Unassembled WGS sequence"/>
</dbReference>
<protein>
    <recommendedName>
        <fullName evidence="2">Clr5 domain-containing protein</fullName>
    </recommendedName>
</protein>
<evidence type="ECO:0000259" key="2">
    <source>
        <dbReference type="Pfam" id="PF14420"/>
    </source>
</evidence>
<feature type="compositionally biased region" description="Polar residues" evidence="1">
    <location>
        <begin position="153"/>
        <end position="183"/>
    </location>
</feature>
<feature type="compositionally biased region" description="Polar residues" evidence="1">
    <location>
        <begin position="191"/>
        <end position="209"/>
    </location>
</feature>
<proteinExistence type="predicted"/>
<gene>
    <name evidence="3" type="ORF">K444DRAFT_129159</name>
</gene>
<organism evidence="3 4">
    <name type="scientific">Hyaloscypha bicolor E</name>
    <dbReference type="NCBI Taxonomy" id="1095630"/>
    <lineage>
        <taxon>Eukaryota</taxon>
        <taxon>Fungi</taxon>
        <taxon>Dikarya</taxon>
        <taxon>Ascomycota</taxon>
        <taxon>Pezizomycotina</taxon>
        <taxon>Leotiomycetes</taxon>
        <taxon>Helotiales</taxon>
        <taxon>Hyaloscyphaceae</taxon>
        <taxon>Hyaloscypha</taxon>
        <taxon>Hyaloscypha bicolor</taxon>
    </lineage>
</organism>
<sequence>MASGGNHLHREKRQPSASDWEKSKDDFDRFYIHEGKPLHEAQAEIQRLHGFQTSRTSWQTKISEWGFGKNISAETMQYIVRVVDQRDGEGKATNVFFKNIEVKRQRIENFKSKGTQKRAASRAIPPHVRFETPIPDDGFSLEETSDQGTAYHSLTTKAPSSSLDHASSQTQDGKNTGFSNTREQVARETSWAITKSRSTGQGLSVTSTPSEIAGYTPGLKRKRDRTSGVFSPPTVYLAHLTMIGDL</sequence>
<dbReference type="Pfam" id="PF14420">
    <property type="entry name" value="Clr5"/>
    <property type="match status" value="1"/>
</dbReference>
<dbReference type="GeneID" id="36578522"/>
<accession>A0A2J6SUG9</accession>
<evidence type="ECO:0000313" key="3">
    <source>
        <dbReference type="EMBL" id="PMD54422.1"/>
    </source>
</evidence>
<dbReference type="RefSeq" id="XP_024731326.1">
    <property type="nucleotide sequence ID" value="XM_024870440.1"/>
</dbReference>
<feature type="domain" description="Clr5" evidence="2">
    <location>
        <begin position="17"/>
        <end position="69"/>
    </location>
</feature>
<evidence type="ECO:0000313" key="4">
    <source>
        <dbReference type="Proteomes" id="UP000235371"/>
    </source>
</evidence>
<name>A0A2J6SUG9_9HELO</name>
<dbReference type="AlphaFoldDB" id="A0A2J6SUG9"/>
<dbReference type="InterPro" id="IPR025676">
    <property type="entry name" value="Clr5_dom"/>
</dbReference>
<keyword evidence="4" id="KW-1185">Reference proteome</keyword>
<dbReference type="EMBL" id="KZ613865">
    <property type="protein sequence ID" value="PMD54422.1"/>
    <property type="molecule type" value="Genomic_DNA"/>
</dbReference>
<dbReference type="PANTHER" id="PTHR38788">
    <property type="entry name" value="CLR5 DOMAIN-CONTAINING PROTEIN"/>
    <property type="match status" value="1"/>
</dbReference>
<dbReference type="PANTHER" id="PTHR38788:SF3">
    <property type="entry name" value="CLR5 DOMAIN-CONTAINING PROTEIN"/>
    <property type="match status" value="1"/>
</dbReference>
<feature type="region of interest" description="Disordered" evidence="1">
    <location>
        <begin position="153"/>
        <end position="209"/>
    </location>
</feature>
<reference evidence="3 4" key="1">
    <citation type="submission" date="2016-04" db="EMBL/GenBank/DDBJ databases">
        <title>A degradative enzymes factory behind the ericoid mycorrhizal symbiosis.</title>
        <authorList>
            <consortium name="DOE Joint Genome Institute"/>
            <person name="Martino E."/>
            <person name="Morin E."/>
            <person name="Grelet G."/>
            <person name="Kuo A."/>
            <person name="Kohler A."/>
            <person name="Daghino S."/>
            <person name="Barry K."/>
            <person name="Choi C."/>
            <person name="Cichocki N."/>
            <person name="Clum A."/>
            <person name="Copeland A."/>
            <person name="Hainaut M."/>
            <person name="Haridas S."/>
            <person name="Labutti K."/>
            <person name="Lindquist E."/>
            <person name="Lipzen A."/>
            <person name="Khouja H.-R."/>
            <person name="Murat C."/>
            <person name="Ohm R."/>
            <person name="Olson A."/>
            <person name="Spatafora J."/>
            <person name="Veneault-Fourrey C."/>
            <person name="Henrissat B."/>
            <person name="Grigoriev I."/>
            <person name="Martin F."/>
            <person name="Perotto S."/>
        </authorList>
    </citation>
    <scope>NUCLEOTIDE SEQUENCE [LARGE SCALE GENOMIC DNA]</scope>
    <source>
        <strain evidence="3 4">E</strain>
    </source>
</reference>